<dbReference type="STRING" id="525918.SAMN05660964_03791"/>
<keyword evidence="1" id="KW-0732">Signal</keyword>
<reference evidence="2 3" key="1">
    <citation type="submission" date="2016-10" db="EMBL/GenBank/DDBJ databases">
        <authorList>
            <person name="de Groot N.N."/>
        </authorList>
    </citation>
    <scope>NUCLEOTIDE SEQUENCE [LARGE SCALE GENOMIC DNA]</scope>
    <source>
        <strain evidence="2 3">DSM 21228</strain>
    </source>
</reference>
<dbReference type="Proteomes" id="UP000199397">
    <property type="component" value="Unassembled WGS sequence"/>
</dbReference>
<dbReference type="InterPro" id="IPR007433">
    <property type="entry name" value="DUF481"/>
</dbReference>
<accession>A0A1H4GZ89</accession>
<evidence type="ECO:0000256" key="1">
    <source>
        <dbReference type="SAM" id="SignalP"/>
    </source>
</evidence>
<proteinExistence type="predicted"/>
<gene>
    <name evidence="2" type="ORF">SAMN05660964_03791</name>
</gene>
<dbReference type="AlphaFoldDB" id="A0A1H4GZ89"/>
<dbReference type="EMBL" id="FNQP01000049">
    <property type="protein sequence ID" value="SEB14198.1"/>
    <property type="molecule type" value="Genomic_DNA"/>
</dbReference>
<evidence type="ECO:0000313" key="2">
    <source>
        <dbReference type="EMBL" id="SEB14198.1"/>
    </source>
</evidence>
<evidence type="ECO:0000313" key="3">
    <source>
        <dbReference type="Proteomes" id="UP000199397"/>
    </source>
</evidence>
<keyword evidence="3" id="KW-1185">Reference proteome</keyword>
<feature type="chain" id="PRO_5011524703" evidence="1">
    <location>
        <begin position="27"/>
        <end position="256"/>
    </location>
</feature>
<dbReference type="Pfam" id="PF04338">
    <property type="entry name" value="DUF481"/>
    <property type="match status" value="1"/>
</dbReference>
<organism evidence="2 3">
    <name type="scientific">Thiothrix caldifontis</name>
    <dbReference type="NCBI Taxonomy" id="525918"/>
    <lineage>
        <taxon>Bacteria</taxon>
        <taxon>Pseudomonadati</taxon>
        <taxon>Pseudomonadota</taxon>
        <taxon>Gammaproteobacteria</taxon>
        <taxon>Thiotrichales</taxon>
        <taxon>Thiotrichaceae</taxon>
        <taxon>Thiothrix</taxon>
    </lineage>
</organism>
<name>A0A1H4GZ89_9GAMM</name>
<feature type="signal peptide" evidence="1">
    <location>
        <begin position="1"/>
        <end position="26"/>
    </location>
</feature>
<protein>
    <submittedName>
        <fullName evidence="2">Putative salt-induced outer membrane protein</fullName>
    </submittedName>
</protein>
<sequence length="256" mass="28066">MLPKFSYPFPILLLVSTLGLSQTLLAADKEVPIGKASEKQAESTGWTGEISVGINSMSGNVDTKSANIGLQLNRETLPWRYRIAATADAMDVSDTRISESYLADFQADYVLPNKNYWFGYAGYDSNKFARIDKRFAEIAGYGMNVIDTPKQTLGMELGLGARQSTFTEDFGKENEAIGHLSADYSLQLTDNTKLTENVVVQPGSENTFTMSDTALEVGMSKNTSLKLSYGYTNNSKVFADTKKTDTNTSVNLMIGF</sequence>
<dbReference type="RefSeq" id="WP_175518082.1">
    <property type="nucleotide sequence ID" value="NZ_FNQP01000049.1"/>
</dbReference>